<dbReference type="PANTHER" id="PTHR11851">
    <property type="entry name" value="METALLOPROTEASE"/>
    <property type="match status" value="1"/>
</dbReference>
<protein>
    <submittedName>
        <fullName evidence="7">M16 family metallopeptidase</fullName>
    </submittedName>
</protein>
<dbReference type="Proteomes" id="UP001595420">
    <property type="component" value="Unassembled WGS sequence"/>
</dbReference>
<feature type="chain" id="PRO_5046712541" evidence="4">
    <location>
        <begin position="29"/>
        <end position="475"/>
    </location>
</feature>
<feature type="domain" description="Peptidase M16 C-terminal" evidence="6">
    <location>
        <begin position="215"/>
        <end position="398"/>
    </location>
</feature>
<sequence>MTCLTRRAALQAAAAAAAIAGTTPEALAQAAAAPPPSAAALAERPLFGATLRTLPNGLRVAHVEQRRAPVVAHYAYVAAGGGEDPPGLSGIAHYLEHMLFKGSSRVASGEFSRRVAREGGNDNAFTSRDVTGYFQHVEASRLDLVAMMEADRFASALIPAAEMESERQVILEERAQRTGSSPRALFFEEFAAAMWGRQHWHGRPIIGWEEEIRAIRHEDLMAFFRARYAPGNAVLVVAGAVDGPAFWDEITEHWGAVPAGPAVPRDRAPPPREIPIPRLVKNDPRLRGEATFIRSWQAPTLTAGETRHADPLEVLRHLLGGGQGSRLHRALVEGGLALAVGASYDGDTASWGDFDIAVTPRREVPPERVEQAAMAEVKRLLDEGGPTEAEVARSIRQLSAGALLALDGLGAAPRMIGGALAVGLPIEAVEFWPRRIRAVTRDQVAAAAVTVLGQAPSASGWLLPEGVQAPAEVRV</sequence>
<keyword evidence="2" id="KW-0482">Metalloprotease</keyword>
<keyword evidence="4" id="KW-0732">Signal</keyword>
<keyword evidence="2" id="KW-0378">Hydrolase</keyword>
<comment type="similarity">
    <text evidence="1 3">Belongs to the peptidase M16 family.</text>
</comment>
<evidence type="ECO:0000259" key="6">
    <source>
        <dbReference type="Pfam" id="PF05193"/>
    </source>
</evidence>
<evidence type="ECO:0000256" key="1">
    <source>
        <dbReference type="ARBA" id="ARBA00007261"/>
    </source>
</evidence>
<dbReference type="Pfam" id="PF00675">
    <property type="entry name" value="Peptidase_M16"/>
    <property type="match status" value="1"/>
</dbReference>
<dbReference type="EMBL" id="JBHRSB010000008">
    <property type="protein sequence ID" value="MFC3002856.1"/>
    <property type="molecule type" value="Genomic_DNA"/>
</dbReference>
<evidence type="ECO:0000259" key="5">
    <source>
        <dbReference type="Pfam" id="PF00675"/>
    </source>
</evidence>
<organism evidence="7 8">
    <name type="scientific">Falsiroseomonas tokyonensis</name>
    <dbReference type="NCBI Taxonomy" id="430521"/>
    <lineage>
        <taxon>Bacteria</taxon>
        <taxon>Pseudomonadati</taxon>
        <taxon>Pseudomonadota</taxon>
        <taxon>Alphaproteobacteria</taxon>
        <taxon>Acetobacterales</taxon>
        <taxon>Roseomonadaceae</taxon>
        <taxon>Falsiroseomonas</taxon>
    </lineage>
</organism>
<dbReference type="RefSeq" id="WP_216839066.1">
    <property type="nucleotide sequence ID" value="NZ_JAFNJS010000008.1"/>
</dbReference>
<dbReference type="InterPro" id="IPR011765">
    <property type="entry name" value="Pept_M16_N"/>
</dbReference>
<evidence type="ECO:0000256" key="3">
    <source>
        <dbReference type="RuleBase" id="RU004447"/>
    </source>
</evidence>
<feature type="domain" description="Peptidase M16 N-terminal" evidence="5">
    <location>
        <begin position="60"/>
        <end position="198"/>
    </location>
</feature>
<dbReference type="Pfam" id="PF05193">
    <property type="entry name" value="Peptidase_M16_C"/>
    <property type="match status" value="1"/>
</dbReference>
<evidence type="ECO:0000313" key="8">
    <source>
        <dbReference type="Proteomes" id="UP001595420"/>
    </source>
</evidence>
<evidence type="ECO:0000256" key="4">
    <source>
        <dbReference type="SAM" id="SignalP"/>
    </source>
</evidence>
<gene>
    <name evidence="7" type="ORF">ACFOD3_23350</name>
</gene>
<feature type="signal peptide" evidence="4">
    <location>
        <begin position="1"/>
        <end position="28"/>
    </location>
</feature>
<name>A0ABV7C127_9PROT</name>
<dbReference type="PROSITE" id="PS00143">
    <property type="entry name" value="INSULINASE"/>
    <property type="match status" value="1"/>
</dbReference>
<comment type="caution">
    <text evidence="7">The sequence shown here is derived from an EMBL/GenBank/DDBJ whole genome shotgun (WGS) entry which is preliminary data.</text>
</comment>
<keyword evidence="2" id="KW-0645">Protease</keyword>
<accession>A0ABV7C127</accession>
<proteinExistence type="inferred from homology"/>
<dbReference type="InterPro" id="IPR050361">
    <property type="entry name" value="MPP/UQCRC_Complex"/>
</dbReference>
<dbReference type="InterPro" id="IPR001431">
    <property type="entry name" value="Pept_M16_Zn_BS"/>
</dbReference>
<keyword evidence="8" id="KW-1185">Reference proteome</keyword>
<dbReference type="InterPro" id="IPR007863">
    <property type="entry name" value="Peptidase_M16_C"/>
</dbReference>
<dbReference type="InterPro" id="IPR006311">
    <property type="entry name" value="TAT_signal"/>
</dbReference>
<dbReference type="PANTHER" id="PTHR11851:SF49">
    <property type="entry name" value="MITOCHONDRIAL-PROCESSING PEPTIDASE SUBUNIT ALPHA"/>
    <property type="match status" value="1"/>
</dbReference>
<evidence type="ECO:0000313" key="7">
    <source>
        <dbReference type="EMBL" id="MFC3002856.1"/>
    </source>
</evidence>
<evidence type="ECO:0000256" key="2">
    <source>
        <dbReference type="ARBA" id="ARBA00023049"/>
    </source>
</evidence>
<dbReference type="PROSITE" id="PS51318">
    <property type="entry name" value="TAT"/>
    <property type="match status" value="1"/>
</dbReference>
<reference evidence="8" key="1">
    <citation type="journal article" date="2019" name="Int. J. Syst. Evol. Microbiol.">
        <title>The Global Catalogue of Microorganisms (GCM) 10K type strain sequencing project: providing services to taxonomists for standard genome sequencing and annotation.</title>
        <authorList>
            <consortium name="The Broad Institute Genomics Platform"/>
            <consortium name="The Broad Institute Genome Sequencing Center for Infectious Disease"/>
            <person name="Wu L."/>
            <person name="Ma J."/>
        </authorList>
    </citation>
    <scope>NUCLEOTIDE SEQUENCE [LARGE SCALE GENOMIC DNA]</scope>
    <source>
        <strain evidence="8">CGMCC 1.16855</strain>
    </source>
</reference>